<evidence type="ECO:0000256" key="3">
    <source>
        <dbReference type="ARBA" id="ARBA00023319"/>
    </source>
</evidence>
<feature type="domain" description="Ig-like" evidence="7">
    <location>
        <begin position="210"/>
        <end position="325"/>
    </location>
</feature>
<keyword evidence="5" id="KW-0812">Transmembrane</keyword>
<keyword evidence="1 6" id="KW-0732">Signal</keyword>
<dbReference type="GO" id="GO:0038023">
    <property type="term" value="F:signaling receptor activity"/>
    <property type="evidence" value="ECO:0007669"/>
    <property type="project" value="TreeGrafter"/>
</dbReference>
<reference evidence="8 9" key="1">
    <citation type="submission" date="2018-07" db="EMBL/GenBank/DDBJ databases">
        <title>A high quality draft genome assembly of the barn swallow (H. rustica rustica).</title>
        <authorList>
            <person name="Formenti G."/>
            <person name="Chiara M."/>
            <person name="Poveda L."/>
            <person name="Francoijs K.-J."/>
            <person name="Bonisoli-Alquati A."/>
            <person name="Canova L."/>
            <person name="Gianfranceschi L."/>
            <person name="Horner D.S."/>
            <person name="Saino N."/>
        </authorList>
    </citation>
    <scope>NUCLEOTIDE SEQUENCE [LARGE SCALE GENOMIC DNA]</scope>
    <source>
        <strain evidence="8">Chelidonia</strain>
        <tissue evidence="8">Blood</tissue>
    </source>
</reference>
<evidence type="ECO:0000256" key="4">
    <source>
        <dbReference type="SAM" id="MobiDB-lite"/>
    </source>
</evidence>
<dbReference type="STRING" id="333673.A0A3M0JEG1"/>
<evidence type="ECO:0000256" key="6">
    <source>
        <dbReference type="SAM" id="SignalP"/>
    </source>
</evidence>
<dbReference type="InterPro" id="IPR007110">
    <property type="entry name" value="Ig-like_dom"/>
</dbReference>
<dbReference type="AlphaFoldDB" id="A0A3M0JEG1"/>
<keyword evidence="5" id="KW-1133">Transmembrane helix</keyword>
<sequence length="453" mass="50606">MAMELRALFLLPLCFPGLQGQTPEAQRLLEGNTLHIVCPYTAQTEYWHTKYWRLLTDRGYETVAQTSHGRSSQSNDRRTTIKDDPTKKTVSITMTDLKAEDSGTYIYAIYPNAHVPRRTISLNVFKELLKWELDTVSVQCPNRNGMAWCRREQTDCVVPVQRQTSSTQSAMESLQDRASVKYNSEGILAVTMEKLQSWDSGVYWCALGSERITDVMLSVSKKTQQRTAEESGNVSVQCHYKIKNYRAVSKAWCKKEEGETCKVLVTTSTKPPVGHSPAQEGVRIQDDTQQGIVTVTMEQLQVQDSGVYWCALQESSGLSRMEEITLKVSKGGSGGNTFLVLTVVLLILLLLALVTSAALGVRHYKLLGRTGNREAEDTSDRPEGTAQPGSTGRREGSQEDSKGPAYIHLDEQSHPSPEDPLYCNVEPSQAHRNPQHVEYAIIAFNQSPRSVRE</sequence>
<dbReference type="Proteomes" id="UP000269221">
    <property type="component" value="Unassembled WGS sequence"/>
</dbReference>
<dbReference type="SMART" id="SM00409">
    <property type="entry name" value="IG"/>
    <property type="match status" value="3"/>
</dbReference>
<dbReference type="SUPFAM" id="SSF48726">
    <property type="entry name" value="Immunoglobulin"/>
    <property type="match status" value="3"/>
</dbReference>
<keyword evidence="5" id="KW-0472">Membrane</keyword>
<dbReference type="InterPro" id="IPR013783">
    <property type="entry name" value="Ig-like_fold"/>
</dbReference>
<dbReference type="InterPro" id="IPR036179">
    <property type="entry name" value="Ig-like_dom_sf"/>
</dbReference>
<comment type="caution">
    <text evidence="8">The sequence shown here is derived from an EMBL/GenBank/DDBJ whole genome shotgun (WGS) entry which is preliminary data.</text>
</comment>
<evidence type="ECO:0000313" key="9">
    <source>
        <dbReference type="Proteomes" id="UP000269221"/>
    </source>
</evidence>
<feature type="region of interest" description="Disordered" evidence="4">
    <location>
        <begin position="372"/>
        <end position="429"/>
    </location>
</feature>
<dbReference type="OrthoDB" id="8959642at2759"/>
<feature type="transmembrane region" description="Helical" evidence="5">
    <location>
        <begin position="338"/>
        <end position="361"/>
    </location>
</feature>
<dbReference type="PANTHER" id="PTHR16423:SF6">
    <property type="entry name" value="TRIGGERING RECEPTOR EXPRESSED ON MYELOID CELLS 2-RELATED"/>
    <property type="match status" value="1"/>
</dbReference>
<keyword evidence="3" id="KW-0393">Immunoglobulin domain</keyword>
<name>A0A3M0JEG1_HIRRU</name>
<dbReference type="EMBL" id="QRBI01000149">
    <property type="protein sequence ID" value="RMB99352.1"/>
    <property type="molecule type" value="Genomic_DNA"/>
</dbReference>
<keyword evidence="2" id="KW-1015">Disulfide bond</keyword>
<evidence type="ECO:0000256" key="1">
    <source>
        <dbReference type="ARBA" id="ARBA00022729"/>
    </source>
</evidence>
<keyword evidence="9" id="KW-1185">Reference proteome</keyword>
<evidence type="ECO:0000256" key="5">
    <source>
        <dbReference type="SAM" id="Phobius"/>
    </source>
</evidence>
<proteinExistence type="predicted"/>
<feature type="compositionally biased region" description="Basic and acidic residues" evidence="4">
    <location>
        <begin position="392"/>
        <end position="417"/>
    </location>
</feature>
<dbReference type="SMART" id="SM00406">
    <property type="entry name" value="IGv"/>
    <property type="match status" value="3"/>
</dbReference>
<evidence type="ECO:0000259" key="7">
    <source>
        <dbReference type="PROSITE" id="PS50835"/>
    </source>
</evidence>
<dbReference type="CDD" id="cd05716">
    <property type="entry name" value="IgV_pIgR_like"/>
    <property type="match status" value="1"/>
</dbReference>
<feature type="compositionally biased region" description="Polar residues" evidence="4">
    <location>
        <begin position="65"/>
        <end position="74"/>
    </location>
</feature>
<evidence type="ECO:0000313" key="8">
    <source>
        <dbReference type="EMBL" id="RMB99352.1"/>
    </source>
</evidence>
<feature type="compositionally biased region" description="Basic and acidic residues" evidence="4">
    <location>
        <begin position="372"/>
        <end position="383"/>
    </location>
</feature>
<dbReference type="Gene3D" id="2.60.40.10">
    <property type="entry name" value="Immunoglobulins"/>
    <property type="match status" value="3"/>
</dbReference>
<feature type="signal peptide" evidence="6">
    <location>
        <begin position="1"/>
        <end position="20"/>
    </location>
</feature>
<dbReference type="PROSITE" id="PS50835">
    <property type="entry name" value="IG_LIKE"/>
    <property type="match status" value="1"/>
</dbReference>
<dbReference type="InterPro" id="IPR013106">
    <property type="entry name" value="Ig_V-set"/>
</dbReference>
<feature type="chain" id="PRO_5018068272" description="Ig-like domain-containing protein" evidence="6">
    <location>
        <begin position="21"/>
        <end position="453"/>
    </location>
</feature>
<feature type="compositionally biased region" description="Basic and acidic residues" evidence="4">
    <location>
        <begin position="75"/>
        <end position="84"/>
    </location>
</feature>
<dbReference type="PANTHER" id="PTHR16423">
    <property type="entry name" value="TREM-LIKE TRANSCRIPT PROTEIN"/>
    <property type="match status" value="1"/>
</dbReference>
<protein>
    <recommendedName>
        <fullName evidence="7">Ig-like domain-containing protein</fullName>
    </recommendedName>
</protein>
<feature type="region of interest" description="Disordered" evidence="4">
    <location>
        <begin position="65"/>
        <end position="84"/>
    </location>
</feature>
<organism evidence="8 9">
    <name type="scientific">Hirundo rustica rustica</name>
    <dbReference type="NCBI Taxonomy" id="333673"/>
    <lineage>
        <taxon>Eukaryota</taxon>
        <taxon>Metazoa</taxon>
        <taxon>Chordata</taxon>
        <taxon>Craniata</taxon>
        <taxon>Vertebrata</taxon>
        <taxon>Euteleostomi</taxon>
        <taxon>Archelosauria</taxon>
        <taxon>Archosauria</taxon>
        <taxon>Dinosauria</taxon>
        <taxon>Saurischia</taxon>
        <taxon>Theropoda</taxon>
        <taxon>Coelurosauria</taxon>
        <taxon>Aves</taxon>
        <taxon>Neognathae</taxon>
        <taxon>Neoaves</taxon>
        <taxon>Telluraves</taxon>
        <taxon>Australaves</taxon>
        <taxon>Passeriformes</taxon>
        <taxon>Sylvioidea</taxon>
        <taxon>Hirundinidae</taxon>
        <taxon>Hirundo</taxon>
    </lineage>
</organism>
<gene>
    <name evidence="8" type="ORF">DUI87_24088</name>
</gene>
<evidence type="ECO:0000256" key="2">
    <source>
        <dbReference type="ARBA" id="ARBA00023157"/>
    </source>
</evidence>
<dbReference type="InterPro" id="IPR052314">
    <property type="entry name" value="Immune_rcpt_domain"/>
</dbReference>
<dbReference type="Pfam" id="PF07686">
    <property type="entry name" value="V-set"/>
    <property type="match status" value="2"/>
</dbReference>
<dbReference type="InterPro" id="IPR003599">
    <property type="entry name" value="Ig_sub"/>
</dbReference>
<accession>A0A3M0JEG1</accession>
<dbReference type="GO" id="GO:0009986">
    <property type="term" value="C:cell surface"/>
    <property type="evidence" value="ECO:0007669"/>
    <property type="project" value="TreeGrafter"/>
</dbReference>